<feature type="transmembrane region" description="Helical" evidence="1">
    <location>
        <begin position="273"/>
        <end position="300"/>
    </location>
</feature>
<dbReference type="AlphaFoldDB" id="A0A429ZMV9"/>
<evidence type="ECO:0000313" key="2">
    <source>
        <dbReference type="EMBL" id="RST95008.1"/>
    </source>
</evidence>
<evidence type="ECO:0000313" key="3">
    <source>
        <dbReference type="Proteomes" id="UP000287239"/>
    </source>
</evidence>
<feature type="transmembrane region" description="Helical" evidence="1">
    <location>
        <begin position="187"/>
        <end position="205"/>
    </location>
</feature>
<feature type="transmembrane region" description="Helical" evidence="1">
    <location>
        <begin position="226"/>
        <end position="253"/>
    </location>
</feature>
<protein>
    <submittedName>
        <fullName evidence="2">Uncharacterized protein</fullName>
    </submittedName>
</protein>
<keyword evidence="3" id="KW-1185">Reference proteome</keyword>
<feature type="transmembrane region" description="Helical" evidence="1">
    <location>
        <begin position="20"/>
        <end position="40"/>
    </location>
</feature>
<reference evidence="2 3" key="1">
    <citation type="submission" date="2017-05" db="EMBL/GenBank/DDBJ databases">
        <title>Vagococcus spp. assemblies.</title>
        <authorList>
            <person name="Gulvik C.A."/>
        </authorList>
    </citation>
    <scope>NUCLEOTIDE SEQUENCE [LARGE SCALE GENOMIC DNA]</scope>
    <source>
        <strain evidence="2 3">NCFB 2777</strain>
    </source>
</reference>
<comment type="caution">
    <text evidence="2">The sequence shown here is derived from an EMBL/GenBank/DDBJ whole genome shotgun (WGS) entry which is preliminary data.</text>
</comment>
<sequence length="395" mass="45633">MSAYFKFEWQQFTTNKKNIAIFLIALTFAGYYVLSLGANYQPKEQINESELKATTLSRREFVDATSIADDLSGNLTYAVNVFEEYLKIDEPRLVALSTNNLKEYTKLTAEWYDLSNYLIPTSPEGFLYYNSAYFTYGEFYPMEDAFYGYEMTSKRYAGYLKEKIPITRNILEERTAFQHLQRLFETFLPYLLLLSMLFLSVDLITKDRHHQSILLGFPISSGQKLVVKYLISLLGLSLVMTLTLSIIFIGIGWQFGFGLANLPVPINSEQFLPIWQLLCQNISLLLLQGTVIFWCLALLSLTFNNEFLNLLIGVAYLFTEKLYYGRGKGFFIDYSHYPSSYIRTGKIVNGFDNYYYASKDGLYHYQQGLITLGLTSLILMTVTLLWTKSRKFHSI</sequence>
<dbReference type="GeneID" id="98568521"/>
<proteinExistence type="predicted"/>
<keyword evidence="1" id="KW-1133">Transmembrane helix</keyword>
<dbReference type="OrthoDB" id="2320684at2"/>
<feature type="transmembrane region" description="Helical" evidence="1">
    <location>
        <begin position="365"/>
        <end position="386"/>
    </location>
</feature>
<organism evidence="2 3">
    <name type="scientific">Vagococcus salmoninarum</name>
    <dbReference type="NCBI Taxonomy" id="2739"/>
    <lineage>
        <taxon>Bacteria</taxon>
        <taxon>Bacillati</taxon>
        <taxon>Bacillota</taxon>
        <taxon>Bacilli</taxon>
        <taxon>Lactobacillales</taxon>
        <taxon>Enterococcaceae</taxon>
        <taxon>Vagococcus</taxon>
    </lineage>
</organism>
<accession>A0A429ZMV9</accession>
<dbReference type="EMBL" id="NGJU01000012">
    <property type="protein sequence ID" value="RST95008.1"/>
    <property type="molecule type" value="Genomic_DNA"/>
</dbReference>
<keyword evidence="1" id="KW-0472">Membrane</keyword>
<dbReference type="RefSeq" id="WP_126780305.1">
    <property type="nucleotide sequence ID" value="NZ_NGJU01000012.1"/>
</dbReference>
<gene>
    <name evidence="2" type="ORF">CBF35_09065</name>
</gene>
<evidence type="ECO:0000256" key="1">
    <source>
        <dbReference type="SAM" id="Phobius"/>
    </source>
</evidence>
<name>A0A429ZMV9_9ENTE</name>
<keyword evidence="1" id="KW-0812">Transmembrane</keyword>
<dbReference type="Proteomes" id="UP000287239">
    <property type="component" value="Unassembled WGS sequence"/>
</dbReference>